<feature type="region of interest" description="Disordered" evidence="1">
    <location>
        <begin position="34"/>
        <end position="63"/>
    </location>
</feature>
<reference evidence="3 4" key="1">
    <citation type="submission" date="2018-03" db="EMBL/GenBank/DDBJ databases">
        <title>Draft Genome Sequences of the Obligatory Marine Myxobacteria Enhygromyxa salina SWB005.</title>
        <authorList>
            <person name="Poehlein A."/>
            <person name="Moghaddam J.A."/>
            <person name="Harms H."/>
            <person name="Alanjari M."/>
            <person name="Koenig G.M."/>
            <person name="Daniel R."/>
            <person name="Schaeberle T.F."/>
        </authorList>
    </citation>
    <scope>NUCLEOTIDE SEQUENCE [LARGE SCALE GENOMIC DNA]</scope>
    <source>
        <strain evidence="3 4">SWB005</strain>
    </source>
</reference>
<evidence type="ECO:0000256" key="1">
    <source>
        <dbReference type="SAM" id="MobiDB-lite"/>
    </source>
</evidence>
<dbReference type="Proteomes" id="UP000237968">
    <property type="component" value="Unassembled WGS sequence"/>
</dbReference>
<evidence type="ECO:0000313" key="4">
    <source>
        <dbReference type="Proteomes" id="UP000237968"/>
    </source>
</evidence>
<evidence type="ECO:0008006" key="5">
    <source>
        <dbReference type="Google" id="ProtNLM"/>
    </source>
</evidence>
<evidence type="ECO:0000256" key="2">
    <source>
        <dbReference type="SAM" id="SignalP"/>
    </source>
</evidence>
<dbReference type="Gene3D" id="3.40.390.10">
    <property type="entry name" value="Collagenase (Catalytic Domain)"/>
    <property type="match status" value="1"/>
</dbReference>
<dbReference type="RefSeq" id="WP_146155366.1">
    <property type="nucleotide sequence ID" value="NZ_PVNK01000064.1"/>
</dbReference>
<gene>
    <name evidence="3" type="ORF">ENSA5_11130</name>
</gene>
<proteinExistence type="predicted"/>
<dbReference type="GO" id="GO:0008237">
    <property type="term" value="F:metallopeptidase activity"/>
    <property type="evidence" value="ECO:0007669"/>
    <property type="project" value="InterPro"/>
</dbReference>
<feature type="signal peptide" evidence="2">
    <location>
        <begin position="1"/>
        <end position="25"/>
    </location>
</feature>
<sequence length="571" mass="62235">MTCSTRFVIPLAGAASLALTLCASACSDDTISAEAGDADTGPGETGGSVDTGEPVPEPELGGPARGISIVAVEANQGTAIQLTEGGTWIEPDERNAYLIRDRDTLIRFQHVIDDPSAWIARDLTGFLHVYPADGGEEIIRERKLFVTGDSDARDIASNFYFSLLASEARPGSRFWLELRESDDSIDVSSLSEGLTTVPAEPAPIGFENTPLEFKVMIVPVDYQWVDPPRYPDITEEDVQLFHDALLQQNPVQTIDIQIREQPLVWDNQLTNLGALLGPTRALKIDDGAPANVYYHALVDVGSSGVNMVAGIANIADSSMNDSDRRVAATVYFKHYDPGDEETGEEPQTFPPTGSARTWVHELGHNQGLSHVFCPGGNSAGDDPSYPYMDGKIGVHGFGIRDFHMYTPGAAHDYMSYCGNSWVSDWTWNKTYSRISTLTSWDYGAPPAPGPETSQILVGMLFADGTEDWWVYDAVAPSARSSSQALEYWRDGELVGMEYAEVSMLSDEQTMVVTAPLAVDGLELDAVTPLSRLSRISRIDQRGVRREIELERVMVGRDFARAASVRASQPGE</sequence>
<comment type="caution">
    <text evidence="3">The sequence shown here is derived from an EMBL/GenBank/DDBJ whole genome shotgun (WGS) entry which is preliminary data.</text>
</comment>
<evidence type="ECO:0000313" key="3">
    <source>
        <dbReference type="EMBL" id="PRQ04065.1"/>
    </source>
</evidence>
<dbReference type="InterPro" id="IPR024079">
    <property type="entry name" value="MetalloPept_cat_dom_sf"/>
</dbReference>
<dbReference type="OrthoDB" id="3909977at2"/>
<name>A0A2S9YG31_9BACT</name>
<feature type="compositionally biased region" description="Low complexity" evidence="1">
    <location>
        <begin position="52"/>
        <end position="62"/>
    </location>
</feature>
<keyword evidence="2" id="KW-0732">Signal</keyword>
<accession>A0A2S9YG31</accession>
<dbReference type="EMBL" id="PVNK01000064">
    <property type="protein sequence ID" value="PRQ04065.1"/>
    <property type="molecule type" value="Genomic_DNA"/>
</dbReference>
<dbReference type="SUPFAM" id="SSF55486">
    <property type="entry name" value="Metalloproteases ('zincins'), catalytic domain"/>
    <property type="match status" value="1"/>
</dbReference>
<organism evidence="3 4">
    <name type="scientific">Enhygromyxa salina</name>
    <dbReference type="NCBI Taxonomy" id="215803"/>
    <lineage>
        <taxon>Bacteria</taxon>
        <taxon>Pseudomonadati</taxon>
        <taxon>Myxococcota</taxon>
        <taxon>Polyangia</taxon>
        <taxon>Nannocystales</taxon>
        <taxon>Nannocystaceae</taxon>
        <taxon>Enhygromyxa</taxon>
    </lineage>
</organism>
<dbReference type="AlphaFoldDB" id="A0A2S9YG31"/>
<feature type="chain" id="PRO_5015749298" description="Peptidase M66 domain-containing protein" evidence="2">
    <location>
        <begin position="26"/>
        <end position="571"/>
    </location>
</feature>
<protein>
    <recommendedName>
        <fullName evidence="5">Peptidase M66 domain-containing protein</fullName>
    </recommendedName>
</protein>
<keyword evidence="4" id="KW-1185">Reference proteome</keyword>